<dbReference type="RefSeq" id="WP_252464282.1">
    <property type="nucleotide sequence ID" value="NZ_JALBWM010000005.1"/>
</dbReference>
<proteinExistence type="predicted"/>
<name>A0A9X2EP20_9GAMM</name>
<dbReference type="AlphaFoldDB" id="A0A9X2EP20"/>
<keyword evidence="2" id="KW-1185">Reference proteome</keyword>
<sequence length="220" mass="24907">MQDRFGAMSLGESQYNFKTDVGLIFGRQRKDRQYVLRTTIHSLSVWKTRNPGVSTSPFKLKNMNIQKDAAVIDKEVWVFNINGTVSQDIVASVKLASQYYKVSPSVILSDIYAKNLNVDRENDMSNQSLIRANKDLYSNICKTIIQAARQLGISSEINFYVFSRNDNNKIPGEDLHEALTDGGAKHTKTDQYRYKVVAGSNDNSEFITQMTNFHMASMKA</sequence>
<evidence type="ECO:0000313" key="1">
    <source>
        <dbReference type="EMBL" id="MCO1333113.1"/>
    </source>
</evidence>
<organism evidence="1 2">
    <name type="scientific">Microbulbifer okhotskensis</name>
    <dbReference type="NCBI Taxonomy" id="2926617"/>
    <lineage>
        <taxon>Bacteria</taxon>
        <taxon>Pseudomonadati</taxon>
        <taxon>Pseudomonadota</taxon>
        <taxon>Gammaproteobacteria</taxon>
        <taxon>Cellvibrionales</taxon>
        <taxon>Microbulbiferaceae</taxon>
        <taxon>Microbulbifer</taxon>
    </lineage>
</organism>
<reference evidence="1" key="1">
    <citation type="journal article" date="2022" name="Arch. Microbiol.">
        <title>Microbulbifer okhotskensis sp. nov., isolated from a deep bottom sediment of the Okhotsk Sea.</title>
        <authorList>
            <person name="Romanenko L."/>
            <person name="Kurilenko V."/>
            <person name="Otstavnykh N."/>
            <person name="Velansky P."/>
            <person name="Isaeva M."/>
            <person name="Mikhailov V."/>
        </authorList>
    </citation>
    <scope>NUCLEOTIDE SEQUENCE</scope>
    <source>
        <strain evidence="1">OS29</strain>
    </source>
</reference>
<dbReference type="EMBL" id="JALBWM010000005">
    <property type="protein sequence ID" value="MCO1333113.1"/>
    <property type="molecule type" value="Genomic_DNA"/>
</dbReference>
<comment type="caution">
    <text evidence="1">The sequence shown here is derived from an EMBL/GenBank/DDBJ whole genome shotgun (WGS) entry which is preliminary data.</text>
</comment>
<accession>A0A9X2EP20</accession>
<protein>
    <submittedName>
        <fullName evidence="1">Uncharacterized protein</fullName>
    </submittedName>
</protein>
<dbReference type="Proteomes" id="UP001139028">
    <property type="component" value="Unassembled WGS sequence"/>
</dbReference>
<evidence type="ECO:0000313" key="2">
    <source>
        <dbReference type="Proteomes" id="UP001139028"/>
    </source>
</evidence>
<gene>
    <name evidence="1" type="ORF">MO867_02050</name>
</gene>